<dbReference type="GO" id="GO:0015627">
    <property type="term" value="C:type II protein secretion system complex"/>
    <property type="evidence" value="ECO:0007669"/>
    <property type="project" value="TreeGrafter"/>
</dbReference>
<dbReference type="NCBIfam" id="TIGR00426">
    <property type="entry name" value="competence protein ComEA helix-hairpin-helix repeat region"/>
    <property type="match status" value="1"/>
</dbReference>
<dbReference type="InterPro" id="IPR051675">
    <property type="entry name" value="Endo/Exo/Phosphatase_dom_1"/>
</dbReference>
<dbReference type="FunFam" id="1.10.150.280:FF:000001">
    <property type="entry name" value="Competence protein ComEA helix-hairpin-helix repeat region"/>
    <property type="match status" value="1"/>
</dbReference>
<reference evidence="5 6" key="1">
    <citation type="submission" date="2014-05" db="EMBL/GenBank/DDBJ databases">
        <title>ATOL: Assembling a taxonomically balanced genome-scale reconstruction of the evolutionary history of the Enterobacteriaceae.</title>
        <authorList>
            <person name="Plunkett G.III."/>
            <person name="Neeno-Eckwall E.C."/>
            <person name="Glasner J.D."/>
            <person name="Perna N.T."/>
        </authorList>
    </citation>
    <scope>NUCLEOTIDE SEQUENCE [LARGE SCALE GENOMIC DNA]</scope>
    <source>
        <strain evidence="5 6">ATCC 33301</strain>
    </source>
</reference>
<keyword evidence="1 4" id="KW-0732">Signal</keyword>
<gene>
    <name evidence="5" type="ORF">GTPT_2970</name>
</gene>
<evidence type="ECO:0000256" key="4">
    <source>
        <dbReference type="SAM" id="SignalP"/>
    </source>
</evidence>
<dbReference type="GO" id="GO:0015628">
    <property type="term" value="P:protein secretion by the type II secretion system"/>
    <property type="evidence" value="ECO:0007669"/>
    <property type="project" value="TreeGrafter"/>
</dbReference>
<keyword evidence="6" id="KW-1185">Reference proteome</keyword>
<sequence>MLQGQLRFWIFSLCLAIAACSFQSLAAHTATVSGRPVPPAAEEQSGTGKVSINQATAEMLAEAMNGVGLKKARSIVEYREQYGPFTSVEQLAEVPGMGTSLVERNLSRLTL</sequence>
<protein>
    <recommendedName>
        <fullName evidence="3">Uncharacterized protein YbaV</fullName>
    </recommendedName>
</protein>
<evidence type="ECO:0000256" key="3">
    <source>
        <dbReference type="ARBA" id="ARBA00070757"/>
    </source>
</evidence>
<dbReference type="RefSeq" id="WP_025902470.1">
    <property type="nucleotide sequence ID" value="NZ_ATMJ01000013.1"/>
</dbReference>
<feature type="chain" id="PRO_5001793494" description="Uncharacterized protein YbaV" evidence="4">
    <location>
        <begin position="27"/>
        <end position="111"/>
    </location>
</feature>
<evidence type="ECO:0000256" key="2">
    <source>
        <dbReference type="ARBA" id="ARBA00022737"/>
    </source>
</evidence>
<name>A0A085JAR7_9GAMM</name>
<evidence type="ECO:0000256" key="1">
    <source>
        <dbReference type="ARBA" id="ARBA00022729"/>
    </source>
</evidence>
<dbReference type="PANTHER" id="PTHR21180">
    <property type="entry name" value="ENDONUCLEASE/EXONUCLEASE/PHOSPHATASE FAMILY DOMAIN-CONTAINING PROTEIN 1"/>
    <property type="match status" value="1"/>
</dbReference>
<proteinExistence type="predicted"/>
<dbReference type="InterPro" id="IPR010994">
    <property type="entry name" value="RuvA_2-like"/>
</dbReference>
<keyword evidence="2" id="KW-0677">Repeat</keyword>
<dbReference type="Proteomes" id="UP000028602">
    <property type="component" value="Unassembled WGS sequence"/>
</dbReference>
<evidence type="ECO:0000313" key="6">
    <source>
        <dbReference type="Proteomes" id="UP000028602"/>
    </source>
</evidence>
<feature type="signal peptide" evidence="4">
    <location>
        <begin position="1"/>
        <end position="26"/>
    </location>
</feature>
<accession>A0A085JAR7</accession>
<dbReference type="SUPFAM" id="SSF47781">
    <property type="entry name" value="RuvA domain 2-like"/>
    <property type="match status" value="1"/>
</dbReference>
<dbReference type="Gene3D" id="1.10.150.280">
    <property type="entry name" value="AF1531-like domain"/>
    <property type="match status" value="1"/>
</dbReference>
<dbReference type="AlphaFoldDB" id="A0A085JAR7"/>
<dbReference type="Pfam" id="PF12836">
    <property type="entry name" value="HHH_3"/>
    <property type="match status" value="1"/>
</dbReference>
<dbReference type="OrthoDB" id="7510573at2"/>
<dbReference type="InterPro" id="IPR004509">
    <property type="entry name" value="Competence_ComEA_HhH"/>
</dbReference>
<dbReference type="EMBL" id="JMPR01000046">
    <property type="protein sequence ID" value="KFD17563.1"/>
    <property type="molecule type" value="Genomic_DNA"/>
</dbReference>
<comment type="caution">
    <text evidence="5">The sequence shown here is derived from an EMBL/GenBank/DDBJ whole genome shotgun (WGS) entry which is preliminary data.</text>
</comment>
<evidence type="ECO:0000313" key="5">
    <source>
        <dbReference type="EMBL" id="KFD17563.1"/>
    </source>
</evidence>
<dbReference type="eggNOG" id="COG1555">
    <property type="taxonomic scope" value="Bacteria"/>
</dbReference>
<organism evidence="5 6">
    <name type="scientific">Tatumella ptyseos ATCC 33301</name>
    <dbReference type="NCBI Taxonomy" id="1005995"/>
    <lineage>
        <taxon>Bacteria</taxon>
        <taxon>Pseudomonadati</taxon>
        <taxon>Pseudomonadota</taxon>
        <taxon>Gammaproteobacteria</taxon>
        <taxon>Enterobacterales</taxon>
        <taxon>Erwiniaceae</taxon>
        <taxon>Tatumella</taxon>
    </lineage>
</organism>
<dbReference type="PROSITE" id="PS51257">
    <property type="entry name" value="PROKAR_LIPOPROTEIN"/>
    <property type="match status" value="1"/>
</dbReference>
<dbReference type="PANTHER" id="PTHR21180:SF32">
    <property type="entry name" value="ENDONUCLEASE_EXONUCLEASE_PHOSPHATASE FAMILY DOMAIN-CONTAINING PROTEIN 1"/>
    <property type="match status" value="1"/>
</dbReference>